<evidence type="ECO:0000313" key="3">
    <source>
        <dbReference type="EMBL" id="OXR40181.1"/>
    </source>
</evidence>
<dbReference type="InterPro" id="IPR052513">
    <property type="entry name" value="Thioester_dehydratase-like"/>
</dbReference>
<evidence type="ECO:0000313" key="4">
    <source>
        <dbReference type="Proteomes" id="UP000215506"/>
    </source>
</evidence>
<protein>
    <submittedName>
        <fullName evidence="3">Uncharacterized protein</fullName>
    </submittedName>
</protein>
<dbReference type="InterPro" id="IPR012340">
    <property type="entry name" value="NA-bd_OB-fold"/>
</dbReference>
<dbReference type="Proteomes" id="UP000215506">
    <property type="component" value="Unassembled WGS sequence"/>
</dbReference>
<dbReference type="Pfam" id="PF01796">
    <property type="entry name" value="OB_ChsH2_C"/>
    <property type="match status" value="1"/>
</dbReference>
<name>A0A231GUM7_9NOCA</name>
<sequence>MRVAAQPRLYDARPEEPLLSGVECGACGRVYFPPIGLGCEVCGADALVPASLPAVGVVHAVARVYAPASGTAPFTMVEVLLDGGPLIRAIVHGESREPEIGDRVAARWQVTEPGDTGEQVVEPAFDVVTSVTEVQA</sequence>
<accession>A0A231GUM7</accession>
<evidence type="ECO:0000259" key="1">
    <source>
        <dbReference type="Pfam" id="PF01796"/>
    </source>
</evidence>
<dbReference type="Pfam" id="PF12172">
    <property type="entry name" value="zf-ChsH2"/>
    <property type="match status" value="1"/>
</dbReference>
<dbReference type="InterPro" id="IPR002878">
    <property type="entry name" value="ChsH2_C"/>
</dbReference>
<comment type="caution">
    <text evidence="3">The sequence shown here is derived from an EMBL/GenBank/DDBJ whole genome shotgun (WGS) entry which is preliminary data.</text>
</comment>
<dbReference type="InterPro" id="IPR022002">
    <property type="entry name" value="ChsH2_Znr"/>
</dbReference>
<dbReference type="PANTHER" id="PTHR34075:SF5">
    <property type="entry name" value="BLR3430 PROTEIN"/>
    <property type="match status" value="1"/>
</dbReference>
<organism evidence="3 4">
    <name type="scientific">Nocardia cerradoensis</name>
    <dbReference type="NCBI Taxonomy" id="85688"/>
    <lineage>
        <taxon>Bacteria</taxon>
        <taxon>Bacillati</taxon>
        <taxon>Actinomycetota</taxon>
        <taxon>Actinomycetes</taxon>
        <taxon>Mycobacteriales</taxon>
        <taxon>Nocardiaceae</taxon>
        <taxon>Nocardia</taxon>
    </lineage>
</organism>
<gene>
    <name evidence="3" type="ORF">B7C42_07763</name>
</gene>
<evidence type="ECO:0000259" key="2">
    <source>
        <dbReference type="Pfam" id="PF12172"/>
    </source>
</evidence>
<dbReference type="RefSeq" id="WP_189595139.1">
    <property type="nucleotide sequence ID" value="NZ_NGAF01000038.1"/>
</dbReference>
<dbReference type="EMBL" id="NGAF01000038">
    <property type="protein sequence ID" value="OXR40181.1"/>
    <property type="molecule type" value="Genomic_DNA"/>
</dbReference>
<dbReference type="AlphaFoldDB" id="A0A231GUM7"/>
<keyword evidence="4" id="KW-1185">Reference proteome</keyword>
<reference evidence="3 4" key="1">
    <citation type="submission" date="2017-07" db="EMBL/GenBank/DDBJ databases">
        <title>First draft Genome Sequence of Nocardia cerradoensis isolated from human infection.</title>
        <authorList>
            <person name="Carrasco G."/>
        </authorList>
    </citation>
    <scope>NUCLEOTIDE SEQUENCE [LARGE SCALE GENOMIC DNA]</scope>
    <source>
        <strain evidence="3 4">CNM20130759</strain>
    </source>
</reference>
<feature type="domain" description="ChsH2 C-terminal OB-fold" evidence="1">
    <location>
        <begin position="53"/>
        <end position="109"/>
    </location>
</feature>
<dbReference type="SUPFAM" id="SSF50249">
    <property type="entry name" value="Nucleic acid-binding proteins"/>
    <property type="match status" value="1"/>
</dbReference>
<proteinExistence type="predicted"/>
<feature type="domain" description="ChsH2 rubredoxin-like zinc ribbon" evidence="2">
    <location>
        <begin position="21"/>
        <end position="47"/>
    </location>
</feature>
<dbReference type="PANTHER" id="PTHR34075">
    <property type="entry name" value="BLR3430 PROTEIN"/>
    <property type="match status" value="1"/>
</dbReference>